<organism evidence="1 2">
    <name type="scientific">Pycnoporus cinnabarinus</name>
    <name type="common">Cinnabar-red polypore</name>
    <name type="synonym">Trametes cinnabarina</name>
    <dbReference type="NCBI Taxonomy" id="5643"/>
    <lineage>
        <taxon>Eukaryota</taxon>
        <taxon>Fungi</taxon>
        <taxon>Dikarya</taxon>
        <taxon>Basidiomycota</taxon>
        <taxon>Agaricomycotina</taxon>
        <taxon>Agaricomycetes</taxon>
        <taxon>Polyporales</taxon>
        <taxon>Polyporaceae</taxon>
        <taxon>Trametes</taxon>
    </lineage>
</organism>
<dbReference type="InterPro" id="IPR050481">
    <property type="entry name" value="UDP-glycosyltransf_plant"/>
</dbReference>
<dbReference type="EMBL" id="CCBP010000034">
    <property type="protein sequence ID" value="CDO69246.1"/>
    <property type="molecule type" value="Genomic_DNA"/>
</dbReference>
<dbReference type="PANTHER" id="PTHR48048">
    <property type="entry name" value="GLYCOSYLTRANSFERASE"/>
    <property type="match status" value="1"/>
</dbReference>
<dbReference type="Proteomes" id="UP000029665">
    <property type="component" value="Unassembled WGS sequence"/>
</dbReference>
<name>A0A060S4Z1_PYCCI</name>
<accession>A0A060S4Z1</accession>
<evidence type="ECO:0000313" key="2">
    <source>
        <dbReference type="Proteomes" id="UP000029665"/>
    </source>
</evidence>
<sequence length="452" mass="49663">MCALCARVAKAGPILVTLLTPASLYDAAKAELARNFQSGEDESLSRVRIVAVERGKVVLMETIPSSFISAYRDIFSGKELVCARTGQGVPPVLPPKAVIIECFAYEAVRDIRDISGTTAKVYAWVPSMISVLFYYTFGPEGVDGGVSLHAKAEAEALRSGREYAEVAHELVMRGRGDVVRVPGLPPMYDYEYHPQHIPLFDAINCAYLARTYDTILLSDGALVATPEAYERQAVAAVRKWFGELQKPVYVIGPLQPSGTQAAIVYEKAQAPQIREIETFLDNTLRNFGERSLLYISFGSMFWPVVAPENLWTFLDVVMDLKIPFLLSHVSPFAIIPGTVKDKYVAETSADQPLNAVHLVENFGAAYELLEVRTGQGLKPIYRTGKTPAGTVEAVEAEARDVLTRAFGEDGVRKRAHLIQLRKEVLQAWSDPVDGDSGGSSRKDLMTFVKSLV</sequence>
<dbReference type="AlphaFoldDB" id="A0A060S4Z1"/>
<gene>
    <name evidence="1" type="ORF">BN946_scf185042.g148</name>
</gene>
<dbReference type="HOGENOM" id="CLU_001724_12_1_1"/>
<dbReference type="Gene3D" id="3.40.50.2000">
    <property type="entry name" value="Glycogen Phosphorylase B"/>
    <property type="match status" value="1"/>
</dbReference>
<dbReference type="SUPFAM" id="SSF53756">
    <property type="entry name" value="UDP-Glycosyltransferase/glycogen phosphorylase"/>
    <property type="match status" value="1"/>
</dbReference>
<protein>
    <submittedName>
        <fullName evidence="1">Glycosyltransferase Family 1 protein</fullName>
    </submittedName>
</protein>
<reference evidence="1" key="1">
    <citation type="submission" date="2014-01" db="EMBL/GenBank/DDBJ databases">
        <title>The genome of the white-rot fungus Pycnoporus cinnabarinus: a basidiomycete model with a versatile arsenal for lignocellulosic biomass breakdown.</title>
        <authorList>
            <person name="Levasseur A."/>
            <person name="Lomascolo A."/>
            <person name="Ruiz-Duenas F.J."/>
            <person name="Uzan E."/>
            <person name="Piumi F."/>
            <person name="Kues U."/>
            <person name="Ram A.F.J."/>
            <person name="Murat C."/>
            <person name="Haon M."/>
            <person name="Benoit I."/>
            <person name="Arfi Y."/>
            <person name="Chevret D."/>
            <person name="Drula E."/>
            <person name="Kwon M.J."/>
            <person name="Gouret P."/>
            <person name="Lesage-Meessen L."/>
            <person name="Lombard V."/>
            <person name="Mariette J."/>
            <person name="Noirot C."/>
            <person name="Park J."/>
            <person name="Patyshakuliyeva A."/>
            <person name="Wieneger R.A.B."/>
            <person name="Wosten H.A.B."/>
            <person name="Martin F."/>
            <person name="Coutinho P.M."/>
            <person name="de Vries R."/>
            <person name="Martinez A.T."/>
            <person name="Klopp C."/>
            <person name="Pontarotti P."/>
            <person name="Henrissat B."/>
            <person name="Record E."/>
        </authorList>
    </citation>
    <scope>NUCLEOTIDE SEQUENCE [LARGE SCALE GENOMIC DNA]</scope>
    <source>
        <strain evidence="1">BRFM137</strain>
    </source>
</reference>
<comment type="caution">
    <text evidence="1">The sequence shown here is derived from an EMBL/GenBank/DDBJ whole genome shotgun (WGS) entry which is preliminary data.</text>
</comment>
<evidence type="ECO:0000313" key="1">
    <source>
        <dbReference type="EMBL" id="CDO69246.1"/>
    </source>
</evidence>
<keyword evidence="2" id="KW-1185">Reference proteome</keyword>
<dbReference type="OrthoDB" id="5835829at2759"/>
<proteinExistence type="predicted"/>
<dbReference type="GO" id="GO:0035251">
    <property type="term" value="F:UDP-glucosyltransferase activity"/>
    <property type="evidence" value="ECO:0007669"/>
    <property type="project" value="InterPro"/>
</dbReference>